<dbReference type="Proteomes" id="UP000597877">
    <property type="component" value="Unassembled WGS sequence"/>
</dbReference>
<proteinExistence type="predicted"/>
<organism evidence="1 2">
    <name type="scientific">Eubacterium segne</name>
    <dbReference type="NCBI Taxonomy" id="2763045"/>
    <lineage>
        <taxon>Bacteria</taxon>
        <taxon>Bacillati</taxon>
        <taxon>Bacillota</taxon>
        <taxon>Clostridia</taxon>
        <taxon>Eubacteriales</taxon>
        <taxon>Eubacteriaceae</taxon>
        <taxon>Eubacterium</taxon>
    </lineage>
</organism>
<comment type="caution">
    <text evidence="1">The sequence shown here is derived from an EMBL/GenBank/DDBJ whole genome shotgun (WGS) entry which is preliminary data.</text>
</comment>
<evidence type="ECO:0000313" key="2">
    <source>
        <dbReference type="Proteomes" id="UP000597877"/>
    </source>
</evidence>
<sequence length="62" mass="7199">MLKIEIKTGGAAYRDEDGELDRSAYELRRNLKEIEEKLEYGYQAGYIMDINGNKVGNWILED</sequence>
<accession>A0ABR7F188</accession>
<name>A0ABR7F188_9FIRM</name>
<evidence type="ECO:0000313" key="1">
    <source>
        <dbReference type="EMBL" id="MBC5667370.1"/>
    </source>
</evidence>
<keyword evidence="2" id="KW-1185">Reference proteome</keyword>
<gene>
    <name evidence="1" type="ORF">H8S00_05135</name>
</gene>
<reference evidence="1 2" key="1">
    <citation type="submission" date="2020-08" db="EMBL/GenBank/DDBJ databases">
        <title>Genome public.</title>
        <authorList>
            <person name="Liu C."/>
            <person name="Sun Q."/>
        </authorList>
    </citation>
    <scope>NUCLEOTIDE SEQUENCE [LARGE SCALE GENOMIC DNA]</scope>
    <source>
        <strain evidence="1 2">BX4</strain>
    </source>
</reference>
<dbReference type="EMBL" id="JACOOZ010000003">
    <property type="protein sequence ID" value="MBC5667370.1"/>
    <property type="molecule type" value="Genomic_DNA"/>
</dbReference>
<protein>
    <submittedName>
        <fullName evidence="1">Uncharacterized protein</fullName>
    </submittedName>
</protein>
<dbReference type="RefSeq" id="WP_186840151.1">
    <property type="nucleotide sequence ID" value="NZ_JACOOZ010000003.1"/>
</dbReference>